<organism evidence="1">
    <name type="scientific">uncultured Caudovirales phage</name>
    <dbReference type="NCBI Taxonomy" id="2100421"/>
    <lineage>
        <taxon>Viruses</taxon>
        <taxon>Duplodnaviria</taxon>
        <taxon>Heunggongvirae</taxon>
        <taxon>Uroviricota</taxon>
        <taxon>Caudoviricetes</taxon>
        <taxon>Peduoviridae</taxon>
        <taxon>Maltschvirus</taxon>
        <taxon>Maltschvirus maltsch</taxon>
    </lineage>
</organism>
<accession>A0A6J5RQ34</accession>
<reference evidence="1" key="1">
    <citation type="submission" date="2020-05" db="EMBL/GenBank/DDBJ databases">
        <authorList>
            <person name="Chiriac C."/>
            <person name="Salcher M."/>
            <person name="Ghai R."/>
            <person name="Kavagutti S V."/>
        </authorList>
    </citation>
    <scope>NUCLEOTIDE SEQUENCE</scope>
</reference>
<name>A0A6J5RQ34_9CAUD</name>
<dbReference type="InterPro" id="IPR018330">
    <property type="entry name" value="RecT_fam"/>
</dbReference>
<proteinExistence type="predicted"/>
<protein>
    <submittedName>
        <fullName evidence="1">RecT family</fullName>
    </submittedName>
</protein>
<dbReference type="GO" id="GO:0006259">
    <property type="term" value="P:DNA metabolic process"/>
    <property type="evidence" value="ECO:0007669"/>
    <property type="project" value="InterPro"/>
</dbReference>
<dbReference type="Pfam" id="PF03837">
    <property type="entry name" value="RecT"/>
    <property type="match status" value="1"/>
</dbReference>
<dbReference type="EMBL" id="LR797280">
    <property type="protein sequence ID" value="CAB4199333.1"/>
    <property type="molecule type" value="Genomic_DNA"/>
</dbReference>
<sequence>MAGEVVKFEHAPAPRRSFDEVMRMAEAIAKSRLFGVTQVDQVVALMLMAEAEGRHVASAMQDYSVIQGKPSLKAEAMLARFQQAGGKVKWTCLTDERVSAIFSHAQCEPVEIDWDMARAKQAQLNNPMWKKYPRQMLRARVISEGVRTAYPGALGGMYAPEEVIDFEPPARVSPPTQRGVLAAPEEPGQVETPREPSIIEHDGEEVDQTTQPEWPILESEMEAYATREDLKAWWTTQEKKALKARKPHLMRAFYRFAYTPRYEELGETIEWTDEAGARG</sequence>
<evidence type="ECO:0000313" key="1">
    <source>
        <dbReference type="EMBL" id="CAB4199333.1"/>
    </source>
</evidence>
<gene>
    <name evidence="1" type="ORF">UFOVP1333_39</name>
</gene>
<dbReference type="GO" id="GO:0003677">
    <property type="term" value="F:DNA binding"/>
    <property type="evidence" value="ECO:0007669"/>
    <property type="project" value="InterPro"/>
</dbReference>